<dbReference type="AlphaFoldDB" id="T0WSY5"/>
<evidence type="ECO:0000313" key="2">
    <source>
        <dbReference type="EMBL" id="EQC95723.1"/>
    </source>
</evidence>
<organism evidence="2 3">
    <name type="scientific">Lactococcus cremoris subsp. cremoris TIFN3</name>
    <dbReference type="NCBI Taxonomy" id="1234873"/>
    <lineage>
        <taxon>Bacteria</taxon>
        <taxon>Bacillati</taxon>
        <taxon>Bacillota</taxon>
        <taxon>Bacilli</taxon>
        <taxon>Lactobacillales</taxon>
        <taxon>Streptococcaceae</taxon>
        <taxon>Lactococcus</taxon>
        <taxon>Lactococcus cremoris subsp. cremoris</taxon>
    </lineage>
</organism>
<reference evidence="2 3" key="1">
    <citation type="journal article" date="2013" name="ISME J.">
        <title>Multifactorial diversity sustains microbial community stability.</title>
        <authorList>
            <person name="Erkus O."/>
            <person name="de Jager V.C."/>
            <person name="Spus M."/>
            <person name="van Alen-Boerrigter I.J."/>
            <person name="van Rijswijck I.M."/>
            <person name="Hazelwood L."/>
            <person name="Janssen P.W."/>
            <person name="van Hijum S.A."/>
            <person name="Kleerebezem M."/>
            <person name="Smid E.J."/>
        </authorList>
    </citation>
    <scope>NUCLEOTIDE SEQUENCE [LARGE SCALE GENOMIC DNA]</scope>
    <source>
        <strain evidence="2 3">TIFN3</strain>
    </source>
</reference>
<dbReference type="InterPro" id="IPR003491">
    <property type="entry name" value="REP-like_C"/>
</dbReference>
<dbReference type="EMBL" id="ATBE01000081">
    <property type="protein sequence ID" value="EQC95723.1"/>
    <property type="molecule type" value="Genomic_DNA"/>
</dbReference>
<name>T0WSY5_LACLC</name>
<comment type="caution">
    <text evidence="2">The sequence shown here is derived from an EMBL/GenBank/DDBJ whole genome shotgun (WGS) entry which is preliminary data.</text>
</comment>
<accession>T0WSY5</accession>
<evidence type="ECO:0000259" key="1">
    <source>
        <dbReference type="Pfam" id="PF02486"/>
    </source>
</evidence>
<dbReference type="Proteomes" id="UP000015664">
    <property type="component" value="Unassembled WGS sequence"/>
</dbReference>
<proteinExistence type="predicted"/>
<feature type="domain" description="Replication initiation protein-like C-terminal" evidence="1">
    <location>
        <begin position="9"/>
        <end position="179"/>
    </location>
</feature>
<feature type="non-terminal residue" evidence="2">
    <location>
        <position position="186"/>
    </location>
</feature>
<sequence>MRELIHLYYNNRILTASQSYSFRESSVVSTNKGSTLYFGSRQSSLFSVFYEKDWEQAQARGVSVDEIHQTDGFKNRFEIVLRKEKSDSFINEYLSDKNFDVSLVAVGIINQKLTVLEAKEDKLHKVWYDLMTSSLGYAFVTDPQEVDFERKFNWFKSIAPSLKMLSEADGERTREILETATMKDHH</sequence>
<evidence type="ECO:0000313" key="3">
    <source>
        <dbReference type="Proteomes" id="UP000015664"/>
    </source>
</evidence>
<protein>
    <recommendedName>
        <fullName evidence="1">Replication initiation protein-like C-terminal domain-containing protein</fullName>
    </recommendedName>
</protein>
<dbReference type="Pfam" id="PF02486">
    <property type="entry name" value="Rep_trans"/>
    <property type="match status" value="1"/>
</dbReference>
<gene>
    <name evidence="2" type="ORF">LLT3_13775</name>
</gene>